<keyword evidence="4" id="KW-1185">Reference proteome</keyword>
<evidence type="ECO:0000313" key="4">
    <source>
        <dbReference type="Proteomes" id="UP001634394"/>
    </source>
</evidence>
<dbReference type="EMBL" id="JBJQND010000006">
    <property type="protein sequence ID" value="KAL3872843.1"/>
    <property type="molecule type" value="Genomic_DNA"/>
</dbReference>
<evidence type="ECO:0000313" key="3">
    <source>
        <dbReference type="EMBL" id="KAL3872844.1"/>
    </source>
</evidence>
<comment type="caution">
    <text evidence="3">The sequence shown here is derived from an EMBL/GenBank/DDBJ whole genome shotgun (WGS) entry which is preliminary data.</text>
</comment>
<dbReference type="InterPro" id="IPR036869">
    <property type="entry name" value="J_dom_sf"/>
</dbReference>
<dbReference type="InterPro" id="IPR052763">
    <property type="entry name" value="DnaJ_C4"/>
</dbReference>
<dbReference type="Pfam" id="PF00226">
    <property type="entry name" value="DnaJ"/>
    <property type="match status" value="1"/>
</dbReference>
<feature type="transmembrane region" description="Helical" evidence="1">
    <location>
        <begin position="163"/>
        <end position="183"/>
    </location>
</feature>
<organism evidence="3 4">
    <name type="scientific">Sinanodonta woodiana</name>
    <name type="common">Chinese pond mussel</name>
    <name type="synonym">Anodonta woodiana</name>
    <dbReference type="NCBI Taxonomy" id="1069815"/>
    <lineage>
        <taxon>Eukaryota</taxon>
        <taxon>Metazoa</taxon>
        <taxon>Spiralia</taxon>
        <taxon>Lophotrochozoa</taxon>
        <taxon>Mollusca</taxon>
        <taxon>Bivalvia</taxon>
        <taxon>Autobranchia</taxon>
        <taxon>Heteroconchia</taxon>
        <taxon>Palaeoheterodonta</taxon>
        <taxon>Unionida</taxon>
        <taxon>Unionoidea</taxon>
        <taxon>Unionidae</taxon>
        <taxon>Unioninae</taxon>
        <taxon>Sinanodonta</taxon>
    </lineage>
</organism>
<dbReference type="SUPFAM" id="SSF46565">
    <property type="entry name" value="Chaperone J-domain"/>
    <property type="match status" value="1"/>
</dbReference>
<accession>A0ABD3WFX8</accession>
<dbReference type="CDD" id="cd06257">
    <property type="entry name" value="DnaJ"/>
    <property type="match status" value="1"/>
</dbReference>
<proteinExistence type="predicted"/>
<evidence type="ECO:0000256" key="1">
    <source>
        <dbReference type="SAM" id="Phobius"/>
    </source>
</evidence>
<dbReference type="Proteomes" id="UP001634394">
    <property type="component" value="Unassembled WGS sequence"/>
</dbReference>
<dbReference type="SMART" id="SM00271">
    <property type="entry name" value="DnaJ"/>
    <property type="match status" value="1"/>
</dbReference>
<keyword evidence="1" id="KW-0472">Membrane</keyword>
<reference evidence="3 4" key="1">
    <citation type="submission" date="2024-11" db="EMBL/GenBank/DDBJ databases">
        <title>Chromosome-level genome assembly of the freshwater bivalve Anodonta woodiana.</title>
        <authorList>
            <person name="Chen X."/>
        </authorList>
    </citation>
    <scope>NUCLEOTIDE SEQUENCE [LARGE SCALE GENOMIC DNA]</scope>
    <source>
        <strain evidence="3">MN2024</strain>
        <tissue evidence="3">Gills</tissue>
    </source>
</reference>
<dbReference type="PANTHER" id="PTHR44825:SF1">
    <property type="entry name" value="DNAJ HOMOLOG SUBFAMILY C MEMBER 4"/>
    <property type="match status" value="1"/>
</dbReference>
<dbReference type="PROSITE" id="PS50076">
    <property type="entry name" value="DNAJ_2"/>
    <property type="match status" value="1"/>
</dbReference>
<dbReference type="AlphaFoldDB" id="A0ABD3WFX8"/>
<sequence length="230" mass="27118">MASVLLSCHCQRLQAGFRHLGQHTRLFAKTHYEVLGVSRKASQDEIKAAYINLSKQLHPDLNKSDPKFHEIFVQVNEAYNVLGKPSVRRDYDMTFGPQISGNPYSKTEERIFEQQFGYKPRRQSQETASGHSQYSETGKRVFYDETILPQQPHPINRKGSVKMVMQIVCFIVIVNFVFMHFYLKRYHRNKDAIDARSRRMLQEYQESVRYNREHPEAFKEKLKLAMDERN</sequence>
<dbReference type="PRINTS" id="PR00625">
    <property type="entry name" value="JDOMAIN"/>
</dbReference>
<feature type="domain" description="J" evidence="2">
    <location>
        <begin position="30"/>
        <end position="95"/>
    </location>
</feature>
<evidence type="ECO:0000259" key="2">
    <source>
        <dbReference type="PROSITE" id="PS50076"/>
    </source>
</evidence>
<name>A0ABD3WFX8_SINWO</name>
<dbReference type="Gene3D" id="1.10.287.110">
    <property type="entry name" value="DnaJ domain"/>
    <property type="match status" value="1"/>
</dbReference>
<keyword evidence="1" id="KW-1133">Transmembrane helix</keyword>
<dbReference type="InterPro" id="IPR001623">
    <property type="entry name" value="DnaJ_domain"/>
</dbReference>
<protein>
    <recommendedName>
        <fullName evidence="2">J domain-containing protein</fullName>
    </recommendedName>
</protein>
<dbReference type="EMBL" id="JBJQND010000006">
    <property type="protein sequence ID" value="KAL3872844.1"/>
    <property type="molecule type" value="Genomic_DNA"/>
</dbReference>
<gene>
    <name evidence="3" type="ORF">ACJMK2_036031</name>
</gene>
<dbReference type="PANTHER" id="PTHR44825">
    <property type="match status" value="1"/>
</dbReference>
<keyword evidence="1" id="KW-0812">Transmembrane</keyword>